<gene>
    <name evidence="2" type="ORF">DME_LOCUS2429</name>
</gene>
<organism evidence="3 5">
    <name type="scientific">Dracunculus medinensis</name>
    <name type="common">Guinea worm</name>
    <dbReference type="NCBI Taxonomy" id="318479"/>
    <lineage>
        <taxon>Eukaryota</taxon>
        <taxon>Metazoa</taxon>
        <taxon>Ecdysozoa</taxon>
        <taxon>Nematoda</taxon>
        <taxon>Chromadorea</taxon>
        <taxon>Rhabditida</taxon>
        <taxon>Spirurina</taxon>
        <taxon>Dracunculoidea</taxon>
        <taxon>Dracunculidae</taxon>
        <taxon>Dracunculus</taxon>
    </lineage>
</organism>
<evidence type="ECO:0000313" key="5">
    <source>
        <dbReference type="WBParaSite" id="DME_0000845401-mRNA-1"/>
    </source>
</evidence>
<protein>
    <submittedName>
        <fullName evidence="2 5">Uncharacterized protein</fullName>
    </submittedName>
</protein>
<name>A0A0N4UL07_DRAME</name>
<reference evidence="5" key="1">
    <citation type="submission" date="2016-04" db="UniProtKB">
        <authorList>
            <consortium name="WormBaseParasite"/>
        </authorList>
    </citation>
    <scope>IDENTIFICATION</scope>
</reference>
<feature type="compositionally biased region" description="Basic and acidic residues" evidence="1">
    <location>
        <begin position="13"/>
        <end position="22"/>
    </location>
</feature>
<dbReference type="Proteomes" id="UP000038040">
    <property type="component" value="Unplaced"/>
</dbReference>
<dbReference type="AlphaFoldDB" id="A0A0N4UL07"/>
<evidence type="ECO:0000313" key="2">
    <source>
        <dbReference type="EMBL" id="VDN52456.1"/>
    </source>
</evidence>
<keyword evidence="4" id="KW-1185">Reference proteome</keyword>
<dbReference type="Proteomes" id="UP000274756">
    <property type="component" value="Unassembled WGS sequence"/>
</dbReference>
<accession>A0A0N4UL07</accession>
<sequence>MAGNRQIQYAEEEGNRKLEKHGFTPSASGAVIAERKKSTKQSLRHRNAAEFFKRNDEQTKLTQNYIQNGQVLFDRVKSADDDLEFQRHIGDSFVLQSLMPSADLIQKIKEEKDAQRMIKDGYVEKSDMEIVDRPDENERDYKDGRF</sequence>
<feature type="region of interest" description="Disordered" evidence="1">
    <location>
        <begin position="1"/>
        <end position="28"/>
    </location>
</feature>
<evidence type="ECO:0000256" key="1">
    <source>
        <dbReference type="SAM" id="MobiDB-lite"/>
    </source>
</evidence>
<evidence type="ECO:0000313" key="3">
    <source>
        <dbReference type="Proteomes" id="UP000038040"/>
    </source>
</evidence>
<reference evidence="2 4" key="2">
    <citation type="submission" date="2018-11" db="EMBL/GenBank/DDBJ databases">
        <authorList>
            <consortium name="Pathogen Informatics"/>
        </authorList>
    </citation>
    <scope>NUCLEOTIDE SEQUENCE [LARGE SCALE GENOMIC DNA]</scope>
</reference>
<proteinExistence type="predicted"/>
<dbReference type="WBParaSite" id="DME_0000845401-mRNA-1">
    <property type="protein sequence ID" value="DME_0000845401-mRNA-1"/>
    <property type="gene ID" value="DME_0000845401"/>
</dbReference>
<evidence type="ECO:0000313" key="4">
    <source>
        <dbReference type="Proteomes" id="UP000274756"/>
    </source>
</evidence>
<dbReference type="EMBL" id="UYYG01000060">
    <property type="protein sequence ID" value="VDN52456.1"/>
    <property type="molecule type" value="Genomic_DNA"/>
</dbReference>
<feature type="region of interest" description="Disordered" evidence="1">
    <location>
        <begin position="126"/>
        <end position="146"/>
    </location>
</feature>